<feature type="domain" description="Cation efflux protein transmembrane" evidence="7">
    <location>
        <begin position="101"/>
        <end position="269"/>
    </location>
</feature>
<feature type="transmembrane region" description="Helical" evidence="6">
    <location>
        <begin position="97"/>
        <end position="119"/>
    </location>
</feature>
<keyword evidence="4 6" id="KW-1133">Transmembrane helix</keyword>
<evidence type="ECO:0000256" key="2">
    <source>
        <dbReference type="ARBA" id="ARBA00022692"/>
    </source>
</evidence>
<feature type="transmembrane region" description="Helical" evidence="6">
    <location>
        <begin position="252"/>
        <end position="270"/>
    </location>
</feature>
<feature type="transmembrane region" description="Helical" evidence="6">
    <location>
        <begin position="161"/>
        <end position="179"/>
    </location>
</feature>
<evidence type="ECO:0000259" key="7">
    <source>
        <dbReference type="Pfam" id="PF01545"/>
    </source>
</evidence>
<dbReference type="GO" id="GO:0046872">
    <property type="term" value="F:metal ion binding"/>
    <property type="evidence" value="ECO:0007669"/>
    <property type="project" value="InterPro"/>
</dbReference>
<dbReference type="HOGENOM" id="CLU_072749_0_0_10"/>
<dbReference type="InterPro" id="IPR036163">
    <property type="entry name" value="HMA_dom_sf"/>
</dbReference>
<dbReference type="KEGG" id="fjo:Fjoh_3093"/>
<dbReference type="AlphaFoldDB" id="A5FFA2"/>
<dbReference type="PANTHER" id="PTHR11562">
    <property type="entry name" value="CATION EFFLUX PROTEIN/ ZINC TRANSPORTER"/>
    <property type="match status" value="1"/>
</dbReference>
<dbReference type="GO" id="GO:0005886">
    <property type="term" value="C:plasma membrane"/>
    <property type="evidence" value="ECO:0007669"/>
    <property type="project" value="TreeGrafter"/>
</dbReference>
<dbReference type="InterPro" id="IPR027469">
    <property type="entry name" value="Cation_efflux_TMD_sf"/>
</dbReference>
<dbReference type="EMBL" id="CP000685">
    <property type="protein sequence ID" value="ABQ06110.1"/>
    <property type="molecule type" value="Genomic_DNA"/>
</dbReference>
<evidence type="ECO:0000313" key="8">
    <source>
        <dbReference type="EMBL" id="ABQ06110.1"/>
    </source>
</evidence>
<keyword evidence="3" id="KW-0406">Ion transport</keyword>
<dbReference type="STRING" id="376686.Fjoh_3093"/>
<keyword evidence="3" id="KW-0862">Zinc</keyword>
<dbReference type="PANTHER" id="PTHR11562:SF17">
    <property type="entry name" value="RE54080P-RELATED"/>
    <property type="match status" value="1"/>
</dbReference>
<dbReference type="InterPro" id="IPR058533">
    <property type="entry name" value="Cation_efflux_TM"/>
</dbReference>
<organism evidence="8 9">
    <name type="scientific">Flavobacterium johnsoniae (strain ATCC 17061 / DSM 2064 / JCM 8514 / BCRC 14874 / CCUG 350202 / NBRC 14942 / NCIMB 11054 / UW101)</name>
    <name type="common">Cytophaga johnsonae</name>
    <dbReference type="NCBI Taxonomy" id="376686"/>
    <lineage>
        <taxon>Bacteria</taxon>
        <taxon>Pseudomonadati</taxon>
        <taxon>Bacteroidota</taxon>
        <taxon>Flavobacteriia</taxon>
        <taxon>Flavobacteriales</taxon>
        <taxon>Flavobacteriaceae</taxon>
        <taxon>Flavobacterium</taxon>
    </lineage>
</organism>
<dbReference type="GO" id="GO:0005385">
    <property type="term" value="F:zinc ion transmembrane transporter activity"/>
    <property type="evidence" value="ECO:0007669"/>
    <property type="project" value="TreeGrafter"/>
</dbReference>
<sequence>MQVLRLKYSLMKKSIYNIRKMDCPSEEQLIRMKLAGLEQIKQLDFDIANRRLKIYHTDDDTLITNAIDTLNLDSTLLASEHTSEHVETNSDSQQSKLLWQVLIVNFSFFLIEIITGFISNSMGLVADSLDMFADSIVYGLALFAVGSTASRKGSVAKISGYFQIGLAVLGLIEVLRRFVDSDHIPAYGTMIIVSLFALVGNSLCLYLLQKSKSKEAHMEASMIFTSNDIVINMGVIIAGILVYFTNSMVPDLIIGVCVFFIVARGALKILQL</sequence>
<dbReference type="Proteomes" id="UP000006694">
    <property type="component" value="Chromosome"/>
</dbReference>
<evidence type="ECO:0000256" key="3">
    <source>
        <dbReference type="ARBA" id="ARBA00022906"/>
    </source>
</evidence>
<dbReference type="eggNOG" id="COG1230">
    <property type="taxonomic scope" value="Bacteria"/>
</dbReference>
<keyword evidence="3" id="KW-0813">Transport</keyword>
<feature type="transmembrane region" description="Helical" evidence="6">
    <location>
        <begin position="185"/>
        <end position="208"/>
    </location>
</feature>
<reference evidence="8 9" key="1">
    <citation type="journal article" date="2009" name="Appl. Environ. Microbiol.">
        <title>Novel features of the polysaccharide-digesting gliding bacterium Flavobacterium johnsoniae as revealed by genome sequence analysis.</title>
        <authorList>
            <person name="McBride M.J."/>
            <person name="Xie G."/>
            <person name="Martens E.C."/>
            <person name="Lapidus A."/>
            <person name="Henrissat B."/>
            <person name="Rhodes R.G."/>
            <person name="Goltsman E."/>
            <person name="Wang W."/>
            <person name="Xu J."/>
            <person name="Hunnicutt D.W."/>
            <person name="Staroscik A.M."/>
            <person name="Hoover T.R."/>
            <person name="Cheng Y.Q."/>
            <person name="Stein J.L."/>
        </authorList>
    </citation>
    <scope>NUCLEOTIDE SEQUENCE [LARGE SCALE GENOMIC DNA]</scope>
    <source>
        <strain evidence="9">ATCC 17061 / DSM 2064 / JCM 8514 / BCRC 14874 / CCUG 350202 / NBRC 14942 / NCIMB 11054 / UW101</strain>
    </source>
</reference>
<gene>
    <name evidence="8" type="ordered locus">Fjoh_3093</name>
</gene>
<dbReference type="Pfam" id="PF01545">
    <property type="entry name" value="Cation_efflux"/>
    <property type="match status" value="1"/>
</dbReference>
<keyword evidence="9" id="KW-1185">Reference proteome</keyword>
<dbReference type="OrthoDB" id="9799649at2"/>
<feature type="transmembrane region" description="Helical" evidence="6">
    <location>
        <begin position="131"/>
        <end position="149"/>
    </location>
</feature>
<dbReference type="InterPro" id="IPR050681">
    <property type="entry name" value="CDF/SLC30A"/>
</dbReference>
<name>A5FFA2_FLAJ1</name>
<dbReference type="Gene3D" id="1.20.1510.10">
    <property type="entry name" value="Cation efflux protein transmembrane domain"/>
    <property type="match status" value="1"/>
</dbReference>
<proteinExistence type="predicted"/>
<dbReference type="eggNOG" id="COG2608">
    <property type="taxonomic scope" value="Bacteria"/>
</dbReference>
<protein>
    <submittedName>
        <fullName evidence="8">Cation efflux protein</fullName>
    </submittedName>
</protein>
<dbReference type="SUPFAM" id="SSF55008">
    <property type="entry name" value="HMA, heavy metal-associated domain"/>
    <property type="match status" value="1"/>
</dbReference>
<keyword evidence="2 6" id="KW-0812">Transmembrane</keyword>
<evidence type="ECO:0000256" key="4">
    <source>
        <dbReference type="ARBA" id="ARBA00022989"/>
    </source>
</evidence>
<evidence type="ECO:0000256" key="6">
    <source>
        <dbReference type="SAM" id="Phobius"/>
    </source>
</evidence>
<keyword evidence="3" id="KW-0864">Zinc transport</keyword>
<comment type="subcellular location">
    <subcellularLocation>
        <location evidence="1">Membrane</location>
        <topology evidence="1">Multi-pass membrane protein</topology>
    </subcellularLocation>
</comment>
<feature type="transmembrane region" description="Helical" evidence="6">
    <location>
        <begin position="229"/>
        <end position="246"/>
    </location>
</feature>
<accession>A5FFA2</accession>
<evidence type="ECO:0000256" key="1">
    <source>
        <dbReference type="ARBA" id="ARBA00004141"/>
    </source>
</evidence>
<evidence type="ECO:0000313" key="9">
    <source>
        <dbReference type="Proteomes" id="UP000006694"/>
    </source>
</evidence>
<keyword evidence="5 6" id="KW-0472">Membrane</keyword>
<dbReference type="SUPFAM" id="SSF161111">
    <property type="entry name" value="Cation efflux protein transmembrane domain-like"/>
    <property type="match status" value="1"/>
</dbReference>
<evidence type="ECO:0000256" key="5">
    <source>
        <dbReference type="ARBA" id="ARBA00023136"/>
    </source>
</evidence>